<comment type="cofactor">
    <cofactor evidence="1">
        <name>Mg(2+)</name>
        <dbReference type="ChEBI" id="CHEBI:18420"/>
    </cofactor>
</comment>
<evidence type="ECO:0000313" key="5">
    <source>
        <dbReference type="Proteomes" id="UP000639396"/>
    </source>
</evidence>
<dbReference type="Gene3D" id="3.90.79.10">
    <property type="entry name" value="Nucleoside Triphosphate Pyrophosphohydrolase"/>
    <property type="match status" value="1"/>
</dbReference>
<proteinExistence type="predicted"/>
<dbReference type="PANTHER" id="PTHR43046">
    <property type="entry name" value="GDP-MANNOSE MANNOSYL HYDROLASE"/>
    <property type="match status" value="1"/>
</dbReference>
<dbReference type="EMBL" id="JACXJA010000043">
    <property type="protein sequence ID" value="MBD2865499.1"/>
    <property type="molecule type" value="Genomic_DNA"/>
</dbReference>
<dbReference type="RefSeq" id="WP_190931122.1">
    <property type="nucleotide sequence ID" value="NZ_JACXJA010000043.1"/>
</dbReference>
<feature type="domain" description="Nudix hydrolase" evidence="3">
    <location>
        <begin position="37"/>
        <end position="162"/>
    </location>
</feature>
<dbReference type="Pfam" id="PF14803">
    <property type="entry name" value="Zn_ribbon_Nudix"/>
    <property type="match status" value="1"/>
</dbReference>
<dbReference type="PROSITE" id="PS00893">
    <property type="entry name" value="NUDIX_BOX"/>
    <property type="match status" value="1"/>
</dbReference>
<dbReference type="InterPro" id="IPR029401">
    <property type="entry name" value="Nudix_N"/>
</dbReference>
<dbReference type="Gene3D" id="2.20.70.10">
    <property type="match status" value="1"/>
</dbReference>
<name>A0A927CCF0_9BACL</name>
<reference evidence="4" key="1">
    <citation type="submission" date="2020-09" db="EMBL/GenBank/DDBJ databases">
        <title>A novel bacterium of genus Paenibacillus, isolated from South China Sea.</title>
        <authorList>
            <person name="Huang H."/>
            <person name="Mo K."/>
            <person name="Hu Y."/>
        </authorList>
    </citation>
    <scope>NUCLEOTIDE SEQUENCE</scope>
    <source>
        <strain evidence="4">IB182363</strain>
    </source>
</reference>
<dbReference type="PANTHER" id="PTHR43046:SF14">
    <property type="entry name" value="MUTT_NUDIX FAMILY PROTEIN"/>
    <property type="match status" value="1"/>
</dbReference>
<sequence>MTMVKYCASCGSNLEVRVIDGEERQACPNCSFVHWGSYSVGVGALVVRDGKMLLVRRAQEPGKGYWTNPGGYIEQHEPIHSTIEREVKEEAGVEARTVGIVAVRDQPRDIHNVYIAFEMEYVSGEPVPDQFEVDGAGFFSPEEIAGMNVAPFTKWLADIAFNGQTGGLEKDDENELQFRHAGLFKVPTLASR</sequence>
<comment type="caution">
    <text evidence="4">The sequence shown here is derived from an EMBL/GenBank/DDBJ whole genome shotgun (WGS) entry which is preliminary data.</text>
</comment>
<protein>
    <submittedName>
        <fullName evidence="4">NUDIX hydrolase</fullName>
    </submittedName>
</protein>
<dbReference type="PROSITE" id="PS51462">
    <property type="entry name" value="NUDIX"/>
    <property type="match status" value="1"/>
</dbReference>
<dbReference type="InterPro" id="IPR015797">
    <property type="entry name" value="NUDIX_hydrolase-like_dom_sf"/>
</dbReference>
<dbReference type="AlphaFoldDB" id="A0A927CCF0"/>
<dbReference type="Pfam" id="PF00293">
    <property type="entry name" value="NUDIX"/>
    <property type="match status" value="1"/>
</dbReference>
<dbReference type="Proteomes" id="UP000639396">
    <property type="component" value="Unassembled WGS sequence"/>
</dbReference>
<organism evidence="4 5">
    <name type="scientific">Paenibacillus oceani</name>
    <dbReference type="NCBI Taxonomy" id="2772510"/>
    <lineage>
        <taxon>Bacteria</taxon>
        <taxon>Bacillati</taxon>
        <taxon>Bacillota</taxon>
        <taxon>Bacilli</taxon>
        <taxon>Bacillales</taxon>
        <taxon>Paenibacillaceae</taxon>
        <taxon>Paenibacillus</taxon>
    </lineage>
</organism>
<dbReference type="SUPFAM" id="SSF55811">
    <property type="entry name" value="Nudix"/>
    <property type="match status" value="1"/>
</dbReference>
<dbReference type="InterPro" id="IPR020084">
    <property type="entry name" value="NUDIX_hydrolase_CS"/>
</dbReference>
<evidence type="ECO:0000256" key="1">
    <source>
        <dbReference type="ARBA" id="ARBA00001946"/>
    </source>
</evidence>
<keyword evidence="2 4" id="KW-0378">Hydrolase</keyword>
<evidence type="ECO:0000259" key="3">
    <source>
        <dbReference type="PROSITE" id="PS51462"/>
    </source>
</evidence>
<evidence type="ECO:0000256" key="2">
    <source>
        <dbReference type="ARBA" id="ARBA00022801"/>
    </source>
</evidence>
<keyword evidence="5" id="KW-1185">Reference proteome</keyword>
<evidence type="ECO:0000313" key="4">
    <source>
        <dbReference type="EMBL" id="MBD2865499.1"/>
    </source>
</evidence>
<dbReference type="InterPro" id="IPR000086">
    <property type="entry name" value="NUDIX_hydrolase_dom"/>
</dbReference>
<dbReference type="GO" id="GO:0016787">
    <property type="term" value="F:hydrolase activity"/>
    <property type="evidence" value="ECO:0007669"/>
    <property type="project" value="UniProtKB-KW"/>
</dbReference>
<gene>
    <name evidence="4" type="ORF">IDH45_26300</name>
</gene>
<accession>A0A927CCF0</accession>